<dbReference type="Pfam" id="PF06951">
    <property type="entry name" value="PLA2G12"/>
    <property type="match status" value="1"/>
</dbReference>
<feature type="signal peptide" evidence="1">
    <location>
        <begin position="1"/>
        <end position="19"/>
    </location>
</feature>
<keyword evidence="1" id="KW-0732">Signal</keyword>
<dbReference type="GO" id="GO:0016042">
    <property type="term" value="P:lipid catabolic process"/>
    <property type="evidence" value="ECO:0007669"/>
    <property type="project" value="InterPro"/>
</dbReference>
<dbReference type="PANTHER" id="PTHR12824:SF8">
    <property type="entry name" value="GXIVSPLA2, ISOFORM A"/>
    <property type="match status" value="1"/>
</dbReference>
<dbReference type="PANTHER" id="PTHR12824">
    <property type="entry name" value="GROUP XII SECRETORY PHOSPHOLIPASE A2 FAMILY MEMBER"/>
    <property type="match status" value="1"/>
</dbReference>
<dbReference type="GO" id="GO:0005576">
    <property type="term" value="C:extracellular region"/>
    <property type="evidence" value="ECO:0007669"/>
    <property type="project" value="InterPro"/>
</dbReference>
<evidence type="ECO:0000313" key="2">
    <source>
        <dbReference type="EMBL" id="CAD8880388.1"/>
    </source>
</evidence>
<dbReference type="GO" id="GO:0004623">
    <property type="term" value="F:phospholipase A2 activity"/>
    <property type="evidence" value="ECO:0007669"/>
    <property type="project" value="InterPro"/>
</dbReference>
<proteinExistence type="predicted"/>
<feature type="chain" id="PRO_5031495939" evidence="1">
    <location>
        <begin position="20"/>
        <end position="234"/>
    </location>
</feature>
<organism evidence="2">
    <name type="scientific">Corethron hystrix</name>
    <dbReference type="NCBI Taxonomy" id="216773"/>
    <lineage>
        <taxon>Eukaryota</taxon>
        <taxon>Sar</taxon>
        <taxon>Stramenopiles</taxon>
        <taxon>Ochrophyta</taxon>
        <taxon>Bacillariophyta</taxon>
        <taxon>Coscinodiscophyceae</taxon>
        <taxon>Corethrophycidae</taxon>
        <taxon>Corethrales</taxon>
        <taxon>Corethraceae</taxon>
        <taxon>Corethron</taxon>
    </lineage>
</organism>
<evidence type="ECO:0000256" key="1">
    <source>
        <dbReference type="SAM" id="SignalP"/>
    </source>
</evidence>
<accession>A0A7S1BAG3</accession>
<dbReference type="AlphaFoldDB" id="A0A7S1BAG3"/>
<protein>
    <submittedName>
        <fullName evidence="2">Uncharacterized protein</fullName>
    </submittedName>
</protein>
<dbReference type="EMBL" id="HBFR01010443">
    <property type="protein sequence ID" value="CAD8880388.1"/>
    <property type="molecule type" value="Transcribed_RNA"/>
</dbReference>
<sequence>MVSVNLGIICFIFASVANAQYDEYDSPDMPKPPVCPDFQCGDDLELVPQLPIKLTSPGCDHNSSLRLTKKDSKEDPEVTLCCDRKHACYQTCGSDKAVCDATFNKCNLDYCSSLSTSKQIKCKASAKNSNIMVQFGHCSSFTNLQKENCECVPKEKAQDVRDQAIAAFYDEYAGDQQSQTEKVKKLMAKTTTSKNLANLFSMLVEKYPSAVKEVEDEQALMMERMRDGMKGTSK</sequence>
<dbReference type="InterPro" id="IPR010711">
    <property type="entry name" value="PLA2G12"/>
</dbReference>
<dbReference type="GO" id="GO:0005509">
    <property type="term" value="F:calcium ion binding"/>
    <property type="evidence" value="ECO:0007669"/>
    <property type="project" value="InterPro"/>
</dbReference>
<reference evidence="2" key="1">
    <citation type="submission" date="2021-01" db="EMBL/GenBank/DDBJ databases">
        <authorList>
            <person name="Corre E."/>
            <person name="Pelletier E."/>
            <person name="Niang G."/>
            <person name="Scheremetjew M."/>
            <person name="Finn R."/>
            <person name="Kale V."/>
            <person name="Holt S."/>
            <person name="Cochrane G."/>
            <person name="Meng A."/>
            <person name="Brown T."/>
            <person name="Cohen L."/>
        </authorList>
    </citation>
    <scope>NUCLEOTIDE SEQUENCE</scope>
    <source>
        <strain evidence="2">308</strain>
    </source>
</reference>
<name>A0A7S1BAG3_9STRA</name>
<gene>
    <name evidence="2" type="ORF">CHYS00102_LOCUS7573</name>
</gene>